<feature type="compositionally biased region" description="Polar residues" evidence="1">
    <location>
        <begin position="181"/>
        <end position="215"/>
    </location>
</feature>
<dbReference type="Proteomes" id="UP001214628">
    <property type="component" value="Chromosome 3"/>
</dbReference>
<evidence type="ECO:0000256" key="1">
    <source>
        <dbReference type="SAM" id="MobiDB-lite"/>
    </source>
</evidence>
<feature type="compositionally biased region" description="Polar residues" evidence="1">
    <location>
        <begin position="91"/>
        <end position="127"/>
    </location>
</feature>
<dbReference type="EMBL" id="CP118377">
    <property type="protein sequence ID" value="WFD43844.1"/>
    <property type="molecule type" value="Genomic_DNA"/>
</dbReference>
<accession>A0AAF0JEX3</accession>
<feature type="compositionally biased region" description="Basic and acidic residues" evidence="1">
    <location>
        <begin position="220"/>
        <end position="234"/>
    </location>
</feature>
<feature type="compositionally biased region" description="Polar residues" evidence="1">
    <location>
        <begin position="264"/>
        <end position="276"/>
    </location>
</feature>
<dbReference type="AlphaFoldDB" id="A0AAF0JEX3"/>
<feature type="region of interest" description="Disordered" evidence="1">
    <location>
        <begin position="169"/>
        <end position="280"/>
    </location>
</feature>
<evidence type="ECO:0000313" key="2">
    <source>
        <dbReference type="EMBL" id="WFD43844.1"/>
    </source>
</evidence>
<feature type="compositionally biased region" description="Basic and acidic residues" evidence="1">
    <location>
        <begin position="128"/>
        <end position="137"/>
    </location>
</feature>
<keyword evidence="3" id="KW-1185">Reference proteome</keyword>
<reference evidence="2" key="1">
    <citation type="submission" date="2023-02" db="EMBL/GenBank/DDBJ databases">
        <title>Mating type loci evolution in Malassezia.</title>
        <authorList>
            <person name="Coelho M.A."/>
        </authorList>
    </citation>
    <scope>NUCLEOTIDE SEQUENCE</scope>
    <source>
        <strain evidence="2">CBS 14136</strain>
    </source>
</reference>
<organism evidence="2 3">
    <name type="scientific">Malassezia psittaci</name>
    <dbReference type="NCBI Taxonomy" id="1821823"/>
    <lineage>
        <taxon>Eukaryota</taxon>
        <taxon>Fungi</taxon>
        <taxon>Dikarya</taxon>
        <taxon>Basidiomycota</taxon>
        <taxon>Ustilaginomycotina</taxon>
        <taxon>Malasseziomycetes</taxon>
        <taxon>Malasseziales</taxon>
        <taxon>Malasseziaceae</taxon>
        <taxon>Malassezia</taxon>
    </lineage>
</organism>
<protein>
    <submittedName>
        <fullName evidence="2">Uncharacterized protein</fullName>
    </submittedName>
</protein>
<name>A0AAF0JEX3_9BASI</name>
<proteinExistence type="predicted"/>
<sequence length="324" mass="34629">MESLDIYGIWIFEPSQLEQLSNTIKRCQKSTSFAPTSGGEQTKSEALDLDSLFQSASSKDGHMGHAYTESERNGASILNALFQEAAPQKAAAQSDNESGGPSSAKSNSGSTSPSLSQSHQQASTLLDSSEKQVKTASRDSQGPEKQIGKDEGISSINLEDLFGGIKLATSEARPISDESQDGTANEQTLGKSATGGSKHSKDPQSGSDINNSNQAAPAKESSHGEEKTKTEPSRARNTSDGTYGAESEPDSSKRPEQRPKPDQTRSSTQPDTSLLSILSEAKAPEKLASEKKQLSRVEFVQTMVTLLYVRFFNANGYTDRAGVR</sequence>
<gene>
    <name evidence="2" type="ORF">MPSI1_002509</name>
</gene>
<feature type="region of interest" description="Disordered" evidence="1">
    <location>
        <begin position="86"/>
        <end position="156"/>
    </location>
</feature>
<feature type="compositionally biased region" description="Basic and acidic residues" evidence="1">
    <location>
        <begin position="250"/>
        <end position="263"/>
    </location>
</feature>
<evidence type="ECO:0000313" key="3">
    <source>
        <dbReference type="Proteomes" id="UP001214628"/>
    </source>
</evidence>